<keyword evidence="2" id="KW-0732">Signal</keyword>
<name>A0A396IY06_MEDTR</name>
<gene>
    <name evidence="3" type="ORF">MtrunA17_Chr3g0137281</name>
</gene>
<reference evidence="3" key="1">
    <citation type="journal article" date="2018" name="Nat. Plants">
        <title>Whole-genome landscape of Medicago truncatula symbiotic genes.</title>
        <authorList>
            <person name="Pecrix Y."/>
            <person name="Gamas P."/>
            <person name="Carrere S."/>
        </authorList>
    </citation>
    <scope>NUCLEOTIDE SEQUENCE</scope>
    <source>
        <tissue evidence="3">Leaves</tissue>
    </source>
</reference>
<dbReference type="Proteomes" id="UP000265566">
    <property type="component" value="Chromosome 3"/>
</dbReference>
<comment type="caution">
    <text evidence="3">The sequence shown here is derived from an EMBL/GenBank/DDBJ whole genome shotgun (WGS) entry which is preliminary data.</text>
</comment>
<dbReference type="AlphaFoldDB" id="A0A396IY06"/>
<feature type="compositionally biased region" description="Polar residues" evidence="1">
    <location>
        <begin position="99"/>
        <end position="116"/>
    </location>
</feature>
<sequence length="214" mass="24315">MHGIFLNALLVFKTKLLTGTNINDMIHPIHPSNKKFVNMIHEIHMITSHCDMSDQNPVDPSKMIAGRRAMTQSHRKESESGHIPKRGRGRRVDGSGSSQEASRATQPEESQVVDPSQQVEYLNYQDQVHHDVTDGGYDQDHILEEQHIADDDDIAAAAALEVLPVDPPFPRGPEDLSLLHSYVKHPSIPYTLHHKQEHSDFSNFPFYFLFFLDF</sequence>
<dbReference type="EMBL" id="PSQE01000003">
    <property type="protein sequence ID" value="RHN70599.1"/>
    <property type="molecule type" value="Genomic_DNA"/>
</dbReference>
<feature type="chain" id="PRO_5017381294" evidence="2">
    <location>
        <begin position="20"/>
        <end position="214"/>
    </location>
</feature>
<evidence type="ECO:0000313" key="3">
    <source>
        <dbReference type="EMBL" id="RHN70599.1"/>
    </source>
</evidence>
<evidence type="ECO:0000256" key="2">
    <source>
        <dbReference type="SAM" id="SignalP"/>
    </source>
</evidence>
<feature type="signal peptide" evidence="2">
    <location>
        <begin position="1"/>
        <end position="19"/>
    </location>
</feature>
<proteinExistence type="predicted"/>
<dbReference type="Gramene" id="rna19198">
    <property type="protein sequence ID" value="RHN70599.1"/>
    <property type="gene ID" value="gene19198"/>
</dbReference>
<organism evidence="3">
    <name type="scientific">Medicago truncatula</name>
    <name type="common">Barrel medic</name>
    <name type="synonym">Medicago tribuloides</name>
    <dbReference type="NCBI Taxonomy" id="3880"/>
    <lineage>
        <taxon>Eukaryota</taxon>
        <taxon>Viridiplantae</taxon>
        <taxon>Streptophyta</taxon>
        <taxon>Embryophyta</taxon>
        <taxon>Tracheophyta</taxon>
        <taxon>Spermatophyta</taxon>
        <taxon>Magnoliopsida</taxon>
        <taxon>eudicotyledons</taxon>
        <taxon>Gunneridae</taxon>
        <taxon>Pentapetalae</taxon>
        <taxon>rosids</taxon>
        <taxon>fabids</taxon>
        <taxon>Fabales</taxon>
        <taxon>Fabaceae</taxon>
        <taxon>Papilionoideae</taxon>
        <taxon>50 kb inversion clade</taxon>
        <taxon>NPAAA clade</taxon>
        <taxon>Hologalegina</taxon>
        <taxon>IRL clade</taxon>
        <taxon>Trifolieae</taxon>
        <taxon>Medicago</taxon>
    </lineage>
</organism>
<evidence type="ECO:0000256" key="1">
    <source>
        <dbReference type="SAM" id="MobiDB-lite"/>
    </source>
</evidence>
<accession>A0A396IY06</accession>
<protein>
    <submittedName>
        <fullName evidence="3">Uncharacterized protein</fullName>
    </submittedName>
</protein>
<feature type="region of interest" description="Disordered" evidence="1">
    <location>
        <begin position="67"/>
        <end position="116"/>
    </location>
</feature>